<dbReference type="RefSeq" id="WP_276280738.1">
    <property type="nucleotide sequence ID" value="NZ_CP119809.1"/>
</dbReference>
<name>A0ABD5WNP1_9EURY</name>
<dbReference type="AlphaFoldDB" id="A0ABD5WNP1"/>
<proteinExistence type="predicted"/>
<feature type="region of interest" description="Disordered" evidence="1">
    <location>
        <begin position="38"/>
        <end position="69"/>
    </location>
</feature>
<accession>A0ABD5WNP1</accession>
<evidence type="ECO:0000256" key="1">
    <source>
        <dbReference type="SAM" id="MobiDB-lite"/>
    </source>
</evidence>
<reference evidence="2 3" key="1">
    <citation type="journal article" date="2019" name="Int. J. Syst. Evol. Microbiol.">
        <title>The Global Catalogue of Microorganisms (GCM) 10K type strain sequencing project: providing services to taxonomists for standard genome sequencing and annotation.</title>
        <authorList>
            <consortium name="The Broad Institute Genomics Platform"/>
            <consortium name="The Broad Institute Genome Sequencing Center for Infectious Disease"/>
            <person name="Wu L."/>
            <person name="Ma J."/>
        </authorList>
    </citation>
    <scope>NUCLEOTIDE SEQUENCE [LARGE SCALE GENOMIC DNA]</scope>
    <source>
        <strain evidence="2 3">DT72</strain>
    </source>
</reference>
<sequence length="69" mass="7309">MFGADRGFRSVLPTAMLGVHHRLEQRFRYDRARTPKFGAAGTSRQMFNDVSLNRPGGGGGGRGSGGGGN</sequence>
<feature type="compositionally biased region" description="Polar residues" evidence="1">
    <location>
        <begin position="42"/>
        <end position="51"/>
    </location>
</feature>
<feature type="compositionally biased region" description="Gly residues" evidence="1">
    <location>
        <begin position="55"/>
        <end position="69"/>
    </location>
</feature>
<dbReference type="GeneID" id="79301903"/>
<evidence type="ECO:0000313" key="2">
    <source>
        <dbReference type="EMBL" id="MFC7081350.1"/>
    </source>
</evidence>
<protein>
    <submittedName>
        <fullName evidence="2">Uncharacterized protein</fullName>
    </submittedName>
</protein>
<keyword evidence="3" id="KW-1185">Reference proteome</keyword>
<gene>
    <name evidence="2" type="ORF">ACFQJ6_15795</name>
</gene>
<evidence type="ECO:0000313" key="3">
    <source>
        <dbReference type="Proteomes" id="UP001596407"/>
    </source>
</evidence>
<comment type="caution">
    <text evidence="2">The sequence shown here is derived from an EMBL/GenBank/DDBJ whole genome shotgun (WGS) entry which is preliminary data.</text>
</comment>
<dbReference type="EMBL" id="JBHSZH010000005">
    <property type="protein sequence ID" value="MFC7081350.1"/>
    <property type="molecule type" value="Genomic_DNA"/>
</dbReference>
<dbReference type="Proteomes" id="UP001596407">
    <property type="component" value="Unassembled WGS sequence"/>
</dbReference>
<organism evidence="2 3">
    <name type="scientific">Halorussus caseinilyticus</name>
    <dbReference type="NCBI Taxonomy" id="3034025"/>
    <lineage>
        <taxon>Archaea</taxon>
        <taxon>Methanobacteriati</taxon>
        <taxon>Methanobacteriota</taxon>
        <taxon>Stenosarchaea group</taxon>
        <taxon>Halobacteria</taxon>
        <taxon>Halobacteriales</taxon>
        <taxon>Haladaptataceae</taxon>
        <taxon>Halorussus</taxon>
    </lineage>
</organism>